<keyword evidence="1" id="KW-0472">Membrane</keyword>
<name>A0A9Y2MY19_9PSEU</name>
<gene>
    <name evidence="2" type="ORF">QRX50_20530</name>
</gene>
<evidence type="ECO:0000256" key="1">
    <source>
        <dbReference type="SAM" id="Phobius"/>
    </source>
</evidence>
<dbReference type="RefSeq" id="WP_285973539.1">
    <property type="nucleotide sequence ID" value="NZ_CP127294.1"/>
</dbReference>
<dbReference type="KEGG" id="acab:QRX50_20530"/>
<dbReference type="EMBL" id="CP127294">
    <property type="protein sequence ID" value="WIX82976.1"/>
    <property type="molecule type" value="Genomic_DNA"/>
</dbReference>
<keyword evidence="1" id="KW-1133">Transmembrane helix</keyword>
<evidence type="ECO:0000313" key="3">
    <source>
        <dbReference type="Proteomes" id="UP001236014"/>
    </source>
</evidence>
<dbReference type="Proteomes" id="UP001236014">
    <property type="component" value="Chromosome"/>
</dbReference>
<reference evidence="2 3" key="1">
    <citation type="submission" date="2023-06" db="EMBL/GenBank/DDBJ databases">
        <authorList>
            <person name="Oyuntsetseg B."/>
            <person name="Kim S.B."/>
        </authorList>
    </citation>
    <scope>NUCLEOTIDE SEQUENCE [LARGE SCALE GENOMIC DNA]</scope>
    <source>
        <strain evidence="2 3">2-15</strain>
    </source>
</reference>
<organism evidence="2 3">
    <name type="scientific">Amycolatopsis carbonis</name>
    <dbReference type="NCBI Taxonomy" id="715471"/>
    <lineage>
        <taxon>Bacteria</taxon>
        <taxon>Bacillati</taxon>
        <taxon>Actinomycetota</taxon>
        <taxon>Actinomycetes</taxon>
        <taxon>Pseudonocardiales</taxon>
        <taxon>Pseudonocardiaceae</taxon>
        <taxon>Amycolatopsis</taxon>
    </lineage>
</organism>
<accession>A0A9Y2MY19</accession>
<feature type="transmembrane region" description="Helical" evidence="1">
    <location>
        <begin position="21"/>
        <end position="40"/>
    </location>
</feature>
<protein>
    <submittedName>
        <fullName evidence="2">Uncharacterized protein</fullName>
    </submittedName>
</protein>
<keyword evidence="3" id="KW-1185">Reference proteome</keyword>
<dbReference type="AlphaFoldDB" id="A0A9Y2MY19"/>
<keyword evidence="1" id="KW-0812">Transmembrane</keyword>
<evidence type="ECO:0000313" key="2">
    <source>
        <dbReference type="EMBL" id="WIX82976.1"/>
    </source>
</evidence>
<sequence length="240" mass="24663">MGRWITKNGRHIYINGSGKGVAVAVAGLMLFGGAAGAGAFGGAAGGAAVDAAAESLAGNTAGDVVDSLPGRSLKARTKSGQESARKGDAKNAWSRLKFKELKRKVERKLEREADCLVAASGRVREFLAKTPCTSLDRMLLAVGDGHGNAAVVSVVRVGFKTKAQAGKFRQVETVQGSGDVRPLEAAVTLGLAGVHMTGLNYSDRPDGAGLVVAEADQATGHVPRETLKALADVAAYLPVK</sequence>
<proteinExistence type="predicted"/>